<evidence type="ECO:0000313" key="3">
    <source>
        <dbReference type="Proteomes" id="UP000318626"/>
    </source>
</evidence>
<dbReference type="Proteomes" id="UP000318626">
    <property type="component" value="Chromosome"/>
</dbReference>
<protein>
    <submittedName>
        <fullName evidence="2">Uncharacterized protein</fullName>
    </submittedName>
</protein>
<dbReference type="KEGG" id="bvo:Pan97_10720"/>
<name>A0A518C4B8_9BACT</name>
<feature type="transmembrane region" description="Helical" evidence="1">
    <location>
        <begin position="16"/>
        <end position="36"/>
    </location>
</feature>
<keyword evidence="1" id="KW-0472">Membrane</keyword>
<gene>
    <name evidence="2" type="ORF">Pan97_10720</name>
</gene>
<sequence>MTNEPTPTPEKPDESSLGWILGIGGSTLAIVLIVLFSMGEFSSPTRSSSSTASDIDPAEQKFRDLVEYKLGDNVRLIMVTDDTKAKEKKNVHVSFDIGDNLTTGMIQLGARADIKTILKAAADSGLAINELTVEGEFPMTDAYGSSTKKVVVDVMYLGSTIERIDWNGFLTDNVYKVADKATVHPSFR</sequence>
<dbReference type="RefSeq" id="WP_144971071.1">
    <property type="nucleotide sequence ID" value="NZ_CP036289.1"/>
</dbReference>
<organism evidence="2 3">
    <name type="scientific">Bremerella volcania</name>
    <dbReference type="NCBI Taxonomy" id="2527984"/>
    <lineage>
        <taxon>Bacteria</taxon>
        <taxon>Pseudomonadati</taxon>
        <taxon>Planctomycetota</taxon>
        <taxon>Planctomycetia</taxon>
        <taxon>Pirellulales</taxon>
        <taxon>Pirellulaceae</taxon>
        <taxon>Bremerella</taxon>
    </lineage>
</organism>
<reference evidence="3" key="1">
    <citation type="submission" date="2019-02" db="EMBL/GenBank/DDBJ databases">
        <title>Deep-cultivation of Planctomycetes and their phenomic and genomic characterization uncovers novel biology.</title>
        <authorList>
            <person name="Wiegand S."/>
            <person name="Jogler M."/>
            <person name="Boedeker C."/>
            <person name="Pinto D."/>
            <person name="Vollmers J."/>
            <person name="Rivas-Marin E."/>
            <person name="Kohn T."/>
            <person name="Peeters S.H."/>
            <person name="Heuer A."/>
            <person name="Rast P."/>
            <person name="Oberbeckmann S."/>
            <person name="Bunk B."/>
            <person name="Jeske O."/>
            <person name="Meyerdierks A."/>
            <person name="Storesund J.E."/>
            <person name="Kallscheuer N."/>
            <person name="Luecker S."/>
            <person name="Lage O.M."/>
            <person name="Pohl T."/>
            <person name="Merkel B.J."/>
            <person name="Hornburger P."/>
            <person name="Mueller R.-W."/>
            <person name="Bruemmer F."/>
            <person name="Labrenz M."/>
            <person name="Spormann A.M."/>
            <person name="Op den Camp H."/>
            <person name="Overmann J."/>
            <person name="Amann R."/>
            <person name="Jetten M.S.M."/>
            <person name="Mascher T."/>
            <person name="Medema M.H."/>
            <person name="Devos D.P."/>
            <person name="Kaster A.-K."/>
            <person name="Ovreas L."/>
            <person name="Rohde M."/>
            <person name="Galperin M.Y."/>
            <person name="Jogler C."/>
        </authorList>
    </citation>
    <scope>NUCLEOTIDE SEQUENCE [LARGE SCALE GENOMIC DNA]</scope>
    <source>
        <strain evidence="3">Pan97</strain>
    </source>
</reference>
<evidence type="ECO:0000256" key="1">
    <source>
        <dbReference type="SAM" id="Phobius"/>
    </source>
</evidence>
<keyword evidence="3" id="KW-1185">Reference proteome</keyword>
<evidence type="ECO:0000313" key="2">
    <source>
        <dbReference type="EMBL" id="QDU74068.1"/>
    </source>
</evidence>
<keyword evidence="1" id="KW-0812">Transmembrane</keyword>
<dbReference type="AlphaFoldDB" id="A0A518C4B8"/>
<keyword evidence="1" id="KW-1133">Transmembrane helix</keyword>
<proteinExistence type="predicted"/>
<dbReference type="OrthoDB" id="287883at2"/>
<dbReference type="EMBL" id="CP036289">
    <property type="protein sequence ID" value="QDU74068.1"/>
    <property type="molecule type" value="Genomic_DNA"/>
</dbReference>
<accession>A0A518C4B8</accession>